<dbReference type="EMBL" id="JARJCW010000104">
    <property type="protein sequence ID" value="KAJ7193861.1"/>
    <property type="molecule type" value="Genomic_DNA"/>
</dbReference>
<gene>
    <name evidence="3" type="ORF">GGX14DRAFT_477462</name>
</gene>
<comment type="caution">
    <text evidence="3">The sequence shown here is derived from an EMBL/GenBank/DDBJ whole genome shotgun (WGS) entry which is preliminary data.</text>
</comment>
<evidence type="ECO:0000259" key="2">
    <source>
        <dbReference type="Pfam" id="PF01926"/>
    </source>
</evidence>
<dbReference type="Pfam" id="PF01926">
    <property type="entry name" value="MMR_HSR1"/>
    <property type="match status" value="1"/>
</dbReference>
<feature type="transmembrane region" description="Helical" evidence="1">
    <location>
        <begin position="351"/>
        <end position="374"/>
    </location>
</feature>
<evidence type="ECO:0000313" key="3">
    <source>
        <dbReference type="EMBL" id="KAJ7193861.1"/>
    </source>
</evidence>
<dbReference type="InterPro" id="IPR027417">
    <property type="entry name" value="P-loop_NTPase"/>
</dbReference>
<proteinExistence type="predicted"/>
<dbReference type="GO" id="GO:0005525">
    <property type="term" value="F:GTP binding"/>
    <property type="evidence" value="ECO:0007669"/>
    <property type="project" value="InterPro"/>
</dbReference>
<accession>A0AAD6XZI5</accession>
<feature type="transmembrane region" description="Helical" evidence="1">
    <location>
        <begin position="394"/>
        <end position="411"/>
    </location>
</feature>
<reference evidence="3" key="1">
    <citation type="submission" date="2023-03" db="EMBL/GenBank/DDBJ databases">
        <title>Massive genome expansion in bonnet fungi (Mycena s.s.) driven by repeated elements and novel gene families across ecological guilds.</title>
        <authorList>
            <consortium name="Lawrence Berkeley National Laboratory"/>
            <person name="Harder C.B."/>
            <person name="Miyauchi S."/>
            <person name="Viragh M."/>
            <person name="Kuo A."/>
            <person name="Thoen E."/>
            <person name="Andreopoulos B."/>
            <person name="Lu D."/>
            <person name="Skrede I."/>
            <person name="Drula E."/>
            <person name="Henrissat B."/>
            <person name="Morin E."/>
            <person name="Kohler A."/>
            <person name="Barry K."/>
            <person name="LaButti K."/>
            <person name="Morin E."/>
            <person name="Salamov A."/>
            <person name="Lipzen A."/>
            <person name="Mereny Z."/>
            <person name="Hegedus B."/>
            <person name="Baldrian P."/>
            <person name="Stursova M."/>
            <person name="Weitz H."/>
            <person name="Taylor A."/>
            <person name="Grigoriev I.V."/>
            <person name="Nagy L.G."/>
            <person name="Martin F."/>
            <person name="Kauserud H."/>
        </authorList>
    </citation>
    <scope>NUCLEOTIDE SEQUENCE</scope>
    <source>
        <strain evidence="3">9144</strain>
    </source>
</reference>
<keyword evidence="4" id="KW-1185">Reference proteome</keyword>
<dbReference type="CDD" id="cd00882">
    <property type="entry name" value="Ras_like_GTPase"/>
    <property type="match status" value="1"/>
</dbReference>
<sequence>MPRPNMSLLKPCLFFPGFATLLRMSTTSQTLPRVTQEILDRCPRLRVLVVGKSGAGKSSLISFAFGVEIDACFCSVSPQQRGICDVNQEITSPNNNRFVLHDSMGYEPGDEAKFAAVKDFVVSRSAETELHKRVHLIWLCIKAPHSGGRALETGDEELLKLAIGLKIPVVVVFTQFDTFKMGVAARARKETAEKKAELVDSKFRELCLRPLHKIDHNLCHAKTSGLSKGHVNPDHKALIQLVQKSLELVGRDGSGDAWIISAMAQRVSAEMKIYACIKWNLALNPCFARATREECLNTMHREVTDNWNFDDPEDLLIGPKFTDQIKAMAQFVTPNEGEAKSLFESLEGAEMLVGVATAVLAPAVFAVGTTAWFAKFARGIYQSTPETLRCFMAYLVDLILVLHELFLVVAIRPPRPLTDADVNKAFENYKKSGLGRVHRDIRQYVSEANWNKILFERTAAEAKVKELILTYSSGNEAFDASFQESRR</sequence>
<dbReference type="AlphaFoldDB" id="A0AAD6XZI5"/>
<organism evidence="3 4">
    <name type="scientific">Mycena pura</name>
    <dbReference type="NCBI Taxonomy" id="153505"/>
    <lineage>
        <taxon>Eukaryota</taxon>
        <taxon>Fungi</taxon>
        <taxon>Dikarya</taxon>
        <taxon>Basidiomycota</taxon>
        <taxon>Agaricomycotina</taxon>
        <taxon>Agaricomycetes</taxon>
        <taxon>Agaricomycetidae</taxon>
        <taxon>Agaricales</taxon>
        <taxon>Marasmiineae</taxon>
        <taxon>Mycenaceae</taxon>
        <taxon>Mycena</taxon>
    </lineage>
</organism>
<dbReference type="Gene3D" id="3.40.50.300">
    <property type="entry name" value="P-loop containing nucleotide triphosphate hydrolases"/>
    <property type="match status" value="1"/>
</dbReference>
<dbReference type="SUPFAM" id="SSF52540">
    <property type="entry name" value="P-loop containing nucleoside triphosphate hydrolases"/>
    <property type="match status" value="1"/>
</dbReference>
<name>A0AAD6XZI5_9AGAR</name>
<keyword evidence="1" id="KW-1133">Transmembrane helix</keyword>
<evidence type="ECO:0000313" key="4">
    <source>
        <dbReference type="Proteomes" id="UP001219525"/>
    </source>
</evidence>
<feature type="domain" description="G" evidence="2">
    <location>
        <begin position="46"/>
        <end position="174"/>
    </location>
</feature>
<protein>
    <recommendedName>
        <fullName evidence="2">G domain-containing protein</fullName>
    </recommendedName>
</protein>
<dbReference type="Proteomes" id="UP001219525">
    <property type="component" value="Unassembled WGS sequence"/>
</dbReference>
<evidence type="ECO:0000256" key="1">
    <source>
        <dbReference type="SAM" id="Phobius"/>
    </source>
</evidence>
<keyword evidence="1" id="KW-0472">Membrane</keyword>
<keyword evidence="1" id="KW-0812">Transmembrane</keyword>
<dbReference type="InterPro" id="IPR006073">
    <property type="entry name" value="GTP-bd"/>
</dbReference>